<dbReference type="GO" id="GO:0005886">
    <property type="term" value="C:plasma membrane"/>
    <property type="evidence" value="ECO:0007669"/>
    <property type="project" value="UniProtKB-SubCell"/>
</dbReference>
<comment type="similarity">
    <text evidence="7">Belongs to the binding-protein-dependent transport system permease family.</text>
</comment>
<evidence type="ECO:0000256" key="2">
    <source>
        <dbReference type="ARBA" id="ARBA00022448"/>
    </source>
</evidence>
<evidence type="ECO:0000313" key="9">
    <source>
        <dbReference type="EMBL" id="OYO16546.1"/>
    </source>
</evidence>
<organism evidence="9 10">
    <name type="scientific">Enemella dayhoffiae</name>
    <dbReference type="NCBI Taxonomy" id="2016507"/>
    <lineage>
        <taxon>Bacteria</taxon>
        <taxon>Bacillati</taxon>
        <taxon>Actinomycetota</taxon>
        <taxon>Actinomycetes</taxon>
        <taxon>Propionibacteriales</taxon>
        <taxon>Propionibacteriaceae</taxon>
        <taxon>Enemella</taxon>
    </lineage>
</organism>
<keyword evidence="6 7" id="KW-0472">Membrane</keyword>
<feature type="transmembrane region" description="Helical" evidence="7">
    <location>
        <begin position="253"/>
        <end position="277"/>
    </location>
</feature>
<comment type="caution">
    <text evidence="9">The sequence shown here is derived from an EMBL/GenBank/DDBJ whole genome shotgun (WGS) entry which is preliminary data.</text>
</comment>
<dbReference type="PROSITE" id="PS50928">
    <property type="entry name" value="ABC_TM1"/>
    <property type="match status" value="1"/>
</dbReference>
<dbReference type="Pfam" id="PF12911">
    <property type="entry name" value="OppC_N"/>
    <property type="match status" value="1"/>
</dbReference>
<evidence type="ECO:0000256" key="5">
    <source>
        <dbReference type="ARBA" id="ARBA00022989"/>
    </source>
</evidence>
<feature type="transmembrane region" description="Helical" evidence="7">
    <location>
        <begin position="91"/>
        <end position="116"/>
    </location>
</feature>
<dbReference type="GO" id="GO:0055085">
    <property type="term" value="P:transmembrane transport"/>
    <property type="evidence" value="ECO:0007669"/>
    <property type="project" value="InterPro"/>
</dbReference>
<evidence type="ECO:0000259" key="8">
    <source>
        <dbReference type="PROSITE" id="PS50928"/>
    </source>
</evidence>
<gene>
    <name evidence="9" type="ORF">CGZ93_17420</name>
</gene>
<feature type="transmembrane region" description="Helical" evidence="7">
    <location>
        <begin position="128"/>
        <end position="149"/>
    </location>
</feature>
<dbReference type="Gene3D" id="1.10.3720.10">
    <property type="entry name" value="MetI-like"/>
    <property type="match status" value="1"/>
</dbReference>
<keyword evidence="5 7" id="KW-1133">Transmembrane helix</keyword>
<dbReference type="AlphaFoldDB" id="A0A255GPQ2"/>
<feature type="domain" description="ABC transmembrane type-1" evidence="8">
    <location>
        <begin position="89"/>
        <end position="278"/>
    </location>
</feature>
<keyword evidence="10" id="KW-1185">Reference proteome</keyword>
<dbReference type="OrthoDB" id="8906042at2"/>
<comment type="subcellular location">
    <subcellularLocation>
        <location evidence="1 7">Cell membrane</location>
        <topology evidence="1 7">Multi-pass membrane protein</topology>
    </subcellularLocation>
</comment>
<evidence type="ECO:0000256" key="4">
    <source>
        <dbReference type="ARBA" id="ARBA00022692"/>
    </source>
</evidence>
<dbReference type="RefSeq" id="WP_094365433.1">
    <property type="nucleotide sequence ID" value="NZ_NMVQ01000047.1"/>
</dbReference>
<keyword evidence="4 7" id="KW-0812">Transmembrane</keyword>
<keyword evidence="3" id="KW-1003">Cell membrane</keyword>
<name>A0A255GPQ2_9ACTN</name>
<evidence type="ECO:0000256" key="3">
    <source>
        <dbReference type="ARBA" id="ARBA00022475"/>
    </source>
</evidence>
<feature type="transmembrane region" description="Helical" evidence="7">
    <location>
        <begin position="155"/>
        <end position="171"/>
    </location>
</feature>
<dbReference type="InterPro" id="IPR050366">
    <property type="entry name" value="BP-dependent_transpt_permease"/>
</dbReference>
<dbReference type="SUPFAM" id="SSF161098">
    <property type="entry name" value="MetI-like"/>
    <property type="match status" value="1"/>
</dbReference>
<protein>
    <submittedName>
        <fullName evidence="9">Diguanylate cyclase</fullName>
    </submittedName>
</protein>
<dbReference type="Proteomes" id="UP000216311">
    <property type="component" value="Unassembled WGS sequence"/>
</dbReference>
<dbReference type="EMBL" id="NMVQ01000047">
    <property type="protein sequence ID" value="OYO16546.1"/>
    <property type="molecule type" value="Genomic_DNA"/>
</dbReference>
<dbReference type="PANTHER" id="PTHR43386:SF1">
    <property type="entry name" value="D,D-DIPEPTIDE TRANSPORT SYSTEM PERMEASE PROTEIN DDPC-RELATED"/>
    <property type="match status" value="1"/>
</dbReference>
<evidence type="ECO:0000256" key="6">
    <source>
        <dbReference type="ARBA" id="ARBA00023136"/>
    </source>
</evidence>
<sequence length="295" mass="31447">MAVQEQRAHRHESPLSRFWRRFRAHPINVVAAAGVLLLLVIGIIGPWIAPADPLLQDINARRLGPFSPGHLLGTDHLGRDLLSQLLHGARVAVQAAGIAVGVGIVLGVPTGLLSGYVGGWLDSILSRLADALLTFPPLLLAMAIVGVMGPNLRNAMGAIGLVFAPRFFRIVRASVLSVREATYIEAAHSIGTPTVQILRRHVLPNVLSPIIVQISLATGFAILAEASLSYLGLGVRPPAPSWGRMLNDGRASWFYTTWPVLLPAVTIILSVLVCNLLGDGTRDSLGREERGGGAR</sequence>
<dbReference type="InterPro" id="IPR035906">
    <property type="entry name" value="MetI-like_sf"/>
</dbReference>
<dbReference type="PANTHER" id="PTHR43386">
    <property type="entry name" value="OLIGOPEPTIDE TRANSPORT SYSTEM PERMEASE PROTEIN APPC"/>
    <property type="match status" value="1"/>
</dbReference>
<feature type="transmembrane region" description="Helical" evidence="7">
    <location>
        <begin position="27"/>
        <end position="49"/>
    </location>
</feature>
<dbReference type="Pfam" id="PF00528">
    <property type="entry name" value="BPD_transp_1"/>
    <property type="match status" value="1"/>
</dbReference>
<dbReference type="InterPro" id="IPR025966">
    <property type="entry name" value="OppC_N"/>
</dbReference>
<accession>A0A255GPQ2</accession>
<dbReference type="InterPro" id="IPR000515">
    <property type="entry name" value="MetI-like"/>
</dbReference>
<evidence type="ECO:0000313" key="10">
    <source>
        <dbReference type="Proteomes" id="UP000216311"/>
    </source>
</evidence>
<evidence type="ECO:0000256" key="7">
    <source>
        <dbReference type="RuleBase" id="RU363032"/>
    </source>
</evidence>
<proteinExistence type="inferred from homology"/>
<keyword evidence="2 7" id="KW-0813">Transport</keyword>
<feature type="transmembrane region" description="Helical" evidence="7">
    <location>
        <begin position="206"/>
        <end position="233"/>
    </location>
</feature>
<dbReference type="CDD" id="cd06261">
    <property type="entry name" value="TM_PBP2"/>
    <property type="match status" value="1"/>
</dbReference>
<reference evidence="9 10" key="1">
    <citation type="submission" date="2017-07" db="EMBL/GenBank/DDBJ databases">
        <title>Draft whole genome sequences of clinical Proprionibacteriaceae strains.</title>
        <authorList>
            <person name="Bernier A.-M."/>
            <person name="Bernard K."/>
            <person name="Domingo M.-C."/>
        </authorList>
    </citation>
    <scope>NUCLEOTIDE SEQUENCE [LARGE SCALE GENOMIC DNA]</scope>
    <source>
        <strain evidence="9 10">NML 130396</strain>
    </source>
</reference>
<evidence type="ECO:0000256" key="1">
    <source>
        <dbReference type="ARBA" id="ARBA00004651"/>
    </source>
</evidence>